<name>A0A4R3TBN4_9FIRM</name>
<sequence>MDSSIQRKIYIEGAKLKLYVNDLKKQLEQLQHAPFWDRNPYIRSNQAKKHLQALNQSVEQCVDALLSYTALLSTSGLCAKKELHAYFFMYDFLFQFHDDIIRQEYAHRLLTRDVELTSRFHEFFRYSEQFIANQEKKYKILANDETEMLYNKR</sequence>
<proteinExistence type="predicted"/>
<dbReference type="EMBL" id="SMBP01000011">
    <property type="protein sequence ID" value="TCU59142.1"/>
    <property type="molecule type" value="Genomic_DNA"/>
</dbReference>
<dbReference type="AlphaFoldDB" id="A0A4R3TBN4"/>
<keyword evidence="2" id="KW-1185">Reference proteome</keyword>
<evidence type="ECO:0000313" key="2">
    <source>
        <dbReference type="Proteomes" id="UP000295773"/>
    </source>
</evidence>
<protein>
    <submittedName>
        <fullName evidence="1">Uncharacterized protein</fullName>
    </submittedName>
</protein>
<dbReference type="Proteomes" id="UP000295773">
    <property type="component" value="Unassembled WGS sequence"/>
</dbReference>
<evidence type="ECO:0000313" key="1">
    <source>
        <dbReference type="EMBL" id="TCU59142.1"/>
    </source>
</evidence>
<gene>
    <name evidence="1" type="ORF">EDD61_11170</name>
</gene>
<reference evidence="1 2" key="1">
    <citation type="submission" date="2019-03" db="EMBL/GenBank/DDBJ databases">
        <title>Genomic Encyclopedia of Type Strains, Phase IV (KMG-IV): sequencing the most valuable type-strain genomes for metagenomic binning, comparative biology and taxonomic classification.</title>
        <authorList>
            <person name="Goeker M."/>
        </authorList>
    </citation>
    <scope>NUCLEOTIDE SEQUENCE [LARGE SCALE GENOMIC DNA]</scope>
    <source>
        <strain evidence="1 2">DSM 29481</strain>
    </source>
</reference>
<organism evidence="1 2">
    <name type="scientific">Longicatena caecimuris</name>
    <dbReference type="NCBI Taxonomy" id="1796635"/>
    <lineage>
        <taxon>Bacteria</taxon>
        <taxon>Bacillati</taxon>
        <taxon>Bacillota</taxon>
        <taxon>Erysipelotrichia</taxon>
        <taxon>Erysipelotrichales</taxon>
        <taxon>Erysipelotrichaceae</taxon>
        <taxon>Longicatena</taxon>
    </lineage>
</organism>
<comment type="caution">
    <text evidence="1">The sequence shown here is derived from an EMBL/GenBank/DDBJ whole genome shotgun (WGS) entry which is preliminary data.</text>
</comment>
<accession>A0A4R3TBN4</accession>